<sequence>ALLHEVLEGISISPLFCEGAGPACFFPDTPSSPAWTEDIRRTQTSGNVCEATPHNEAEAEADKTHPNNFCLTDYVNRHHYKASKWLLSNHNSQMLRDKTKLHFDRLYFFISRDSLTELCSGVLETCQSYSEKVIYTSLFLLQIRVLVIFQSYKLFYGKIRLQKQRHVEN</sequence>
<dbReference type="Proteomes" id="UP000694397">
    <property type="component" value="Chromosome 20"/>
</dbReference>
<accession>A0A8C9TCI8</accession>
<dbReference type="Ensembl" id="ENSSFOT00015069146.1">
    <property type="protein sequence ID" value="ENSSFOP00015050426.1"/>
    <property type="gene ID" value="ENSSFOG00015028496.1"/>
</dbReference>
<reference evidence="1" key="3">
    <citation type="submission" date="2025-09" db="UniProtKB">
        <authorList>
            <consortium name="Ensembl"/>
        </authorList>
    </citation>
    <scope>IDENTIFICATION</scope>
</reference>
<reference evidence="1 2" key="1">
    <citation type="submission" date="2019-04" db="EMBL/GenBank/DDBJ databases">
        <authorList>
            <consortium name="Wellcome Sanger Institute Data Sharing"/>
        </authorList>
    </citation>
    <scope>NUCLEOTIDE SEQUENCE [LARGE SCALE GENOMIC DNA]</scope>
</reference>
<protein>
    <submittedName>
        <fullName evidence="1">Uncharacterized protein</fullName>
    </submittedName>
</protein>
<proteinExistence type="predicted"/>
<evidence type="ECO:0000313" key="1">
    <source>
        <dbReference type="Ensembl" id="ENSSFOP00015050426.1"/>
    </source>
</evidence>
<keyword evidence="2" id="KW-1185">Reference proteome</keyword>
<evidence type="ECO:0000313" key="2">
    <source>
        <dbReference type="Proteomes" id="UP000694397"/>
    </source>
</evidence>
<organism evidence="1 2">
    <name type="scientific">Scleropages formosus</name>
    <name type="common">Asian bonytongue</name>
    <name type="synonym">Osteoglossum formosum</name>
    <dbReference type="NCBI Taxonomy" id="113540"/>
    <lineage>
        <taxon>Eukaryota</taxon>
        <taxon>Metazoa</taxon>
        <taxon>Chordata</taxon>
        <taxon>Craniata</taxon>
        <taxon>Vertebrata</taxon>
        <taxon>Euteleostomi</taxon>
        <taxon>Actinopterygii</taxon>
        <taxon>Neopterygii</taxon>
        <taxon>Teleostei</taxon>
        <taxon>Osteoglossocephala</taxon>
        <taxon>Osteoglossomorpha</taxon>
        <taxon>Osteoglossiformes</taxon>
        <taxon>Osteoglossidae</taxon>
        <taxon>Scleropages</taxon>
    </lineage>
</organism>
<dbReference type="AlphaFoldDB" id="A0A8C9TCI8"/>
<reference evidence="1" key="2">
    <citation type="submission" date="2025-08" db="UniProtKB">
        <authorList>
            <consortium name="Ensembl"/>
        </authorList>
    </citation>
    <scope>IDENTIFICATION</scope>
</reference>
<name>A0A8C9TCI8_SCLFO</name>